<organism evidence="2 3">
    <name type="scientific">Pseudochrobactrum asaccharolyticum</name>
    <dbReference type="NCBI Taxonomy" id="354351"/>
    <lineage>
        <taxon>Bacteria</taxon>
        <taxon>Pseudomonadati</taxon>
        <taxon>Pseudomonadota</taxon>
        <taxon>Alphaproteobacteria</taxon>
        <taxon>Hyphomicrobiales</taxon>
        <taxon>Brucellaceae</taxon>
        <taxon>Pseudochrobactrum</taxon>
    </lineage>
</organism>
<evidence type="ECO:0000313" key="2">
    <source>
        <dbReference type="EMBL" id="RBO95468.1"/>
    </source>
</evidence>
<dbReference type="Proteomes" id="UP000252893">
    <property type="component" value="Unassembled WGS sequence"/>
</dbReference>
<protein>
    <recommendedName>
        <fullName evidence="4">Lipoprotein</fullName>
    </recommendedName>
</protein>
<feature type="compositionally biased region" description="Polar residues" evidence="1">
    <location>
        <begin position="77"/>
        <end position="89"/>
    </location>
</feature>
<sequence length="125" mass="13259">MQLFSVKTVTGLLYRMPIKSTTFTITAVLAGSLAMSGCSTGYNTAQTTATSVTKVGYGVPTQTAIITKADDIKTPRRQPTTRPAVSKTVTAPKPAKVASENYLGRAPYICTPSGFGSKTRCFNRS</sequence>
<accession>A0A366E221</accession>
<dbReference type="RefSeq" id="WP_245416511.1">
    <property type="nucleotide sequence ID" value="NZ_JBHEEG010000008.1"/>
</dbReference>
<gene>
    <name evidence="2" type="ORF">DFR47_10331</name>
</gene>
<dbReference type="AlphaFoldDB" id="A0A366E221"/>
<name>A0A366E221_9HYPH</name>
<feature type="region of interest" description="Disordered" evidence="1">
    <location>
        <begin position="71"/>
        <end position="91"/>
    </location>
</feature>
<keyword evidence="3" id="KW-1185">Reference proteome</keyword>
<evidence type="ECO:0000256" key="1">
    <source>
        <dbReference type="SAM" id="MobiDB-lite"/>
    </source>
</evidence>
<reference evidence="2 3" key="1">
    <citation type="submission" date="2018-06" db="EMBL/GenBank/DDBJ databases">
        <title>Genomic Encyclopedia of Type Strains, Phase IV (KMG-IV): sequencing the most valuable type-strain genomes for metagenomic binning, comparative biology and taxonomic classification.</title>
        <authorList>
            <person name="Goeker M."/>
        </authorList>
    </citation>
    <scope>NUCLEOTIDE SEQUENCE [LARGE SCALE GENOMIC DNA]</scope>
    <source>
        <strain evidence="2 3">DSM 25619</strain>
    </source>
</reference>
<dbReference type="EMBL" id="QNRH01000003">
    <property type="protein sequence ID" value="RBO95468.1"/>
    <property type="molecule type" value="Genomic_DNA"/>
</dbReference>
<evidence type="ECO:0000313" key="3">
    <source>
        <dbReference type="Proteomes" id="UP000252893"/>
    </source>
</evidence>
<evidence type="ECO:0008006" key="4">
    <source>
        <dbReference type="Google" id="ProtNLM"/>
    </source>
</evidence>
<proteinExistence type="predicted"/>
<comment type="caution">
    <text evidence="2">The sequence shown here is derived from an EMBL/GenBank/DDBJ whole genome shotgun (WGS) entry which is preliminary data.</text>
</comment>